<protein>
    <submittedName>
        <fullName evidence="3">Uncharacterized protein</fullName>
    </submittedName>
</protein>
<feature type="coiled-coil region" evidence="1">
    <location>
        <begin position="690"/>
        <end position="717"/>
    </location>
</feature>
<comment type="caution">
    <text evidence="3">The sequence shown here is derived from an EMBL/GenBank/DDBJ whole genome shotgun (WGS) entry which is preliminary data.</text>
</comment>
<evidence type="ECO:0000313" key="3">
    <source>
        <dbReference type="EMBL" id="KAI0295845.1"/>
    </source>
</evidence>
<sequence length="726" mass="79032">MTLSSYFEAFEDLAWVKGAGMRVGITSKAGREPDNVIASTYRQQAGNSLLYFRHETPGLVSAKSLLHFRFHATVTASLARKTFSTPASSFVSSAEQHSNKTQHAHTLTALHTARELVTRVLPQSSESLIWNEVLRDVSDETSRSNLTAEEDKISIVVYAVDEFSGGEALVSALLQDPFLEAENARITSRWEGREQDTRLDVEYTALPIGDTKGDSVDSEGAPPSPTRILRLSSSILASLPSPVRLTELRPSRELSQDHLKLLYTSHIPIIIINPLTAPLATLSPQTTSNTKPTVFPYRLPPHALLLITSPSPISTSSSIPPAVFELGVRPDRVFFVDPARALSSIRALRTNPTDALHVQRYADDSLGSGLSTLKRQLQSIPTSTQKGDGLVSATVGMLRNSLSAAEAELGEAIDVVRALRSETARARGDAQRAVFGPHSEALVPDTHTQLPASHQPPDAHRTGTAAAREGARRTGGIDSENSVRAAMTRANRTIQPILDNLTWWRVLWAPDEVPWRMQQATRDAWIGNITTLNPRSPLEPSPLRQSLTPENTTLHRTAQHTEQLAHAPSFVIEPRVLLAPLHRRLARLDEGSTTALARAAQIFLVRVVGSVGAGIGTGVLVLTHGMGEAAGAGLLVTVAGVRWAIGKWDKMRKAWNADWVRVQEAAERDVQVALDQALETQVLVVPVRAAEGVEEIIARRQDEIVQLRQDVDKLDKVSSNPPNPSG</sequence>
<gene>
    <name evidence="3" type="ORF">B0F90DRAFT_1669978</name>
</gene>
<dbReference type="PANTHER" id="PTHR38644:SF1">
    <property type="entry name" value="EXPRESSED PROTEIN"/>
    <property type="match status" value="1"/>
</dbReference>
<evidence type="ECO:0000313" key="4">
    <source>
        <dbReference type="Proteomes" id="UP001203297"/>
    </source>
</evidence>
<keyword evidence="1" id="KW-0175">Coiled coil</keyword>
<dbReference type="EMBL" id="WTXG01000054">
    <property type="protein sequence ID" value="KAI0295845.1"/>
    <property type="molecule type" value="Genomic_DNA"/>
</dbReference>
<name>A0AAD4QJY0_9AGAM</name>
<accession>A0AAD4QJY0</accession>
<proteinExistence type="predicted"/>
<evidence type="ECO:0000256" key="2">
    <source>
        <dbReference type="SAM" id="MobiDB-lite"/>
    </source>
</evidence>
<dbReference type="Proteomes" id="UP001203297">
    <property type="component" value="Unassembled WGS sequence"/>
</dbReference>
<reference evidence="3" key="1">
    <citation type="journal article" date="2022" name="New Phytol.">
        <title>Evolutionary transition to the ectomycorrhizal habit in the genomes of a hyperdiverse lineage of mushroom-forming fungi.</title>
        <authorList>
            <person name="Looney B."/>
            <person name="Miyauchi S."/>
            <person name="Morin E."/>
            <person name="Drula E."/>
            <person name="Courty P.E."/>
            <person name="Kohler A."/>
            <person name="Kuo A."/>
            <person name="LaButti K."/>
            <person name="Pangilinan J."/>
            <person name="Lipzen A."/>
            <person name="Riley R."/>
            <person name="Andreopoulos W."/>
            <person name="He G."/>
            <person name="Johnson J."/>
            <person name="Nolan M."/>
            <person name="Tritt A."/>
            <person name="Barry K.W."/>
            <person name="Grigoriev I.V."/>
            <person name="Nagy L.G."/>
            <person name="Hibbett D."/>
            <person name="Henrissat B."/>
            <person name="Matheny P.B."/>
            <person name="Labbe J."/>
            <person name="Martin F.M."/>
        </authorList>
    </citation>
    <scope>NUCLEOTIDE SEQUENCE</scope>
    <source>
        <strain evidence="3">BPL690</strain>
    </source>
</reference>
<dbReference type="PANTHER" id="PTHR38644">
    <property type="entry name" value="EXPRESSED PROTEIN"/>
    <property type="match status" value="1"/>
</dbReference>
<keyword evidence="4" id="KW-1185">Reference proteome</keyword>
<dbReference type="AlphaFoldDB" id="A0AAD4QJY0"/>
<organism evidence="3 4">
    <name type="scientific">Multifurca ochricompacta</name>
    <dbReference type="NCBI Taxonomy" id="376703"/>
    <lineage>
        <taxon>Eukaryota</taxon>
        <taxon>Fungi</taxon>
        <taxon>Dikarya</taxon>
        <taxon>Basidiomycota</taxon>
        <taxon>Agaricomycotina</taxon>
        <taxon>Agaricomycetes</taxon>
        <taxon>Russulales</taxon>
        <taxon>Russulaceae</taxon>
        <taxon>Multifurca</taxon>
    </lineage>
</organism>
<feature type="region of interest" description="Disordered" evidence="2">
    <location>
        <begin position="449"/>
        <end position="476"/>
    </location>
</feature>
<evidence type="ECO:0000256" key="1">
    <source>
        <dbReference type="SAM" id="Coils"/>
    </source>
</evidence>